<keyword evidence="2" id="KW-1133">Transmembrane helix</keyword>
<reference evidence="4" key="1">
    <citation type="journal article" date="2019" name="Int. J. Syst. Evol. Microbiol.">
        <title>The Global Catalogue of Microorganisms (GCM) 10K type strain sequencing project: providing services to taxonomists for standard genome sequencing and annotation.</title>
        <authorList>
            <consortium name="The Broad Institute Genomics Platform"/>
            <consortium name="The Broad Institute Genome Sequencing Center for Infectious Disease"/>
            <person name="Wu L."/>
            <person name="Ma J."/>
        </authorList>
    </citation>
    <scope>NUCLEOTIDE SEQUENCE [LARGE SCALE GENOMIC DNA]</scope>
    <source>
        <strain evidence="4">ZS-35-S2</strain>
    </source>
</reference>
<evidence type="ECO:0000313" key="4">
    <source>
        <dbReference type="Proteomes" id="UP001597371"/>
    </source>
</evidence>
<dbReference type="RefSeq" id="WP_377946586.1">
    <property type="nucleotide sequence ID" value="NZ_JBHUIJ010000027.1"/>
</dbReference>
<feature type="region of interest" description="Disordered" evidence="1">
    <location>
        <begin position="1"/>
        <end position="24"/>
    </location>
</feature>
<accession>A0ABW5CPJ5</accession>
<dbReference type="Proteomes" id="UP001597371">
    <property type="component" value="Unassembled WGS sequence"/>
</dbReference>
<feature type="transmembrane region" description="Helical" evidence="2">
    <location>
        <begin position="35"/>
        <end position="54"/>
    </location>
</feature>
<comment type="caution">
    <text evidence="3">The sequence shown here is derived from an EMBL/GenBank/DDBJ whole genome shotgun (WGS) entry which is preliminary data.</text>
</comment>
<organism evidence="3 4">
    <name type="scientific">Aureimonas populi</name>
    <dbReference type="NCBI Taxonomy" id="1701758"/>
    <lineage>
        <taxon>Bacteria</taxon>
        <taxon>Pseudomonadati</taxon>
        <taxon>Pseudomonadota</taxon>
        <taxon>Alphaproteobacteria</taxon>
        <taxon>Hyphomicrobiales</taxon>
        <taxon>Aurantimonadaceae</taxon>
        <taxon>Aureimonas</taxon>
    </lineage>
</organism>
<keyword evidence="4" id="KW-1185">Reference proteome</keyword>
<keyword evidence="2" id="KW-0812">Transmembrane</keyword>
<keyword evidence="2" id="KW-0472">Membrane</keyword>
<proteinExistence type="predicted"/>
<dbReference type="EMBL" id="JBHUIJ010000027">
    <property type="protein sequence ID" value="MFD2239160.1"/>
    <property type="molecule type" value="Genomic_DNA"/>
</dbReference>
<gene>
    <name evidence="3" type="ORF">ACFSKQ_17050</name>
</gene>
<evidence type="ECO:0008006" key="5">
    <source>
        <dbReference type="Google" id="ProtNLM"/>
    </source>
</evidence>
<protein>
    <recommendedName>
        <fullName evidence="5">Amino acid transporter</fullName>
    </recommendedName>
</protein>
<name>A0ABW5CPJ5_9HYPH</name>
<feature type="transmembrane region" description="Helical" evidence="2">
    <location>
        <begin position="66"/>
        <end position="86"/>
    </location>
</feature>
<evidence type="ECO:0000256" key="2">
    <source>
        <dbReference type="SAM" id="Phobius"/>
    </source>
</evidence>
<sequence>MMLPTNEARRRALLPPPEPRDGETRRELAKLTATYYNGLAVSVFAVGGLAPLVAGFSQSPIDLEAPWIAVLSLAAFALSLVAHLVARYVPRREFRR</sequence>
<evidence type="ECO:0000256" key="1">
    <source>
        <dbReference type="SAM" id="MobiDB-lite"/>
    </source>
</evidence>
<evidence type="ECO:0000313" key="3">
    <source>
        <dbReference type="EMBL" id="MFD2239160.1"/>
    </source>
</evidence>